<feature type="compositionally biased region" description="Gly residues" evidence="1">
    <location>
        <begin position="530"/>
        <end position="555"/>
    </location>
</feature>
<feature type="region of interest" description="Disordered" evidence="1">
    <location>
        <begin position="923"/>
        <end position="946"/>
    </location>
</feature>
<feature type="compositionally biased region" description="Low complexity" evidence="1">
    <location>
        <begin position="987"/>
        <end position="1003"/>
    </location>
</feature>
<feature type="region of interest" description="Disordered" evidence="1">
    <location>
        <begin position="280"/>
        <end position="330"/>
    </location>
</feature>
<feature type="compositionally biased region" description="Low complexity" evidence="1">
    <location>
        <begin position="963"/>
        <end position="977"/>
    </location>
</feature>
<dbReference type="AlphaFoldDB" id="A0A8J4BN64"/>
<dbReference type="EMBL" id="BNCO01000074">
    <property type="protein sequence ID" value="GIL65282.1"/>
    <property type="molecule type" value="Genomic_DNA"/>
</dbReference>
<evidence type="ECO:0000256" key="1">
    <source>
        <dbReference type="SAM" id="MobiDB-lite"/>
    </source>
</evidence>
<organism evidence="2 3">
    <name type="scientific">Volvox africanus</name>
    <dbReference type="NCBI Taxonomy" id="51714"/>
    <lineage>
        <taxon>Eukaryota</taxon>
        <taxon>Viridiplantae</taxon>
        <taxon>Chlorophyta</taxon>
        <taxon>core chlorophytes</taxon>
        <taxon>Chlorophyceae</taxon>
        <taxon>CS clade</taxon>
        <taxon>Chlamydomonadales</taxon>
        <taxon>Volvocaceae</taxon>
        <taxon>Volvox</taxon>
    </lineage>
</organism>
<gene>
    <name evidence="2" type="ORF">Vafri_19081</name>
</gene>
<accession>A0A8J4BN64</accession>
<feature type="non-terminal residue" evidence="2">
    <location>
        <position position="1012"/>
    </location>
</feature>
<proteinExistence type="predicted"/>
<reference evidence="2" key="1">
    <citation type="journal article" date="2021" name="Proc. Natl. Acad. Sci. U.S.A.">
        <title>Three genomes in the algal genus Volvox reveal the fate of a haploid sex-determining region after a transition to homothallism.</title>
        <authorList>
            <person name="Yamamoto K."/>
            <person name="Hamaji T."/>
            <person name="Kawai-Toyooka H."/>
            <person name="Matsuzaki R."/>
            <person name="Takahashi F."/>
            <person name="Nishimura Y."/>
            <person name="Kawachi M."/>
            <person name="Noguchi H."/>
            <person name="Minakuchi Y."/>
            <person name="Umen J.G."/>
            <person name="Toyoda A."/>
            <person name="Nozaki H."/>
        </authorList>
    </citation>
    <scope>NUCLEOTIDE SEQUENCE</scope>
    <source>
        <strain evidence="2">NIES-3780</strain>
    </source>
</reference>
<feature type="compositionally biased region" description="Gly residues" evidence="1">
    <location>
        <begin position="496"/>
        <end position="513"/>
    </location>
</feature>
<sequence length="1012" mass="99911">MQIELPRCKLPYVFPGRRISSAKGHCVSTDDELLGFDVPRRRRTTCTTRPREIFPDELWFLPSSKVSFRVCGIPRTMQNRSVSAHCNTDCLQNSTRNSSPVVEPDDEDEEALIAEALLKIANASGGTSDRPRGAATVTGPKRNGYSSLYGGATNGRTNAAGAGTATSWPHYGDECGGNGPTKRRRSQELLAGEDDLMATDEADTVHLYDDDNSPQRGLLAVHEEVIPRHHEIPRRSRPIIPSGSGPSGRLTGCIVGSLSTQALANGLSHLVQVDTRVPANTAAAAPPRGGGPHDSSGGRMGSGSAAAAAASSHVNERNDDSGKPPPPVFLIDGSVPGGIRPLNGTRGSVALFGHSSLTGAAPPPRGGHRAPISETLQQPASVSAVGSSGSGKPSTQRITVAAAGAVRSDDPVKQVPGFGAAGGDVVKEEPAIAASGTRGSVGNCPIGAAGESTSRGATDRERPPVKLTTGPMELNRQGSQQDRASERATATAAASSGGGGSGSGKIWAGGGGMAMDAKIEPESNSAPGSPSGGGGGGNGGGGELEGGGDGANGGVGDGAAAAANGRQAGDSAVTSFRTAQTMGSAAVATSSGKLPVMVMQPGAPGNPLAELLAAAGGPMGPWPQLAGLLPGATSHWALPSAAAAAAAADLVVKGLVEAVGKGGGGAMSRFQPPSGAPGGVLTPTQQLQLQQQQQAAAMLKAAAAAAAVGGAPGLPGTAAAALPPVCLDYLRALQAGGPGAAVATLGAHPLALQVAAAAAAACNTAPLPAGGGPVAIAGLPLAGPAAGGGNGAAAAAGGGGAPSGHGPGNVERGVPFRRCAQHVYIAHFIAQQQKRQQQQLQQRLHQFGISGAASARQQQQQRPQISDPSRTGTGSPREVRDSPSLAEHSGGFCGGLGGGGGCSGTRSPNGRCNGNYGTCSNGNSGGGRTQHPSPAGDTSARSPRVNFGNGLAAAQAGIKSEADGAASSAAAAPAGTAVSVRSGPHGLPQQSLLPAAAAAATQPLQPPQAHPF</sequence>
<evidence type="ECO:0000313" key="2">
    <source>
        <dbReference type="EMBL" id="GIL65282.1"/>
    </source>
</evidence>
<keyword evidence="3" id="KW-1185">Reference proteome</keyword>
<dbReference type="Proteomes" id="UP000747399">
    <property type="component" value="Unassembled WGS sequence"/>
</dbReference>
<feature type="region of interest" description="Disordered" evidence="1">
    <location>
        <begin position="850"/>
        <end position="890"/>
    </location>
</feature>
<name>A0A8J4BN64_9CHLO</name>
<feature type="compositionally biased region" description="Gly residues" evidence="1">
    <location>
        <begin position="787"/>
        <end position="807"/>
    </location>
</feature>
<feature type="compositionally biased region" description="Low complexity" evidence="1">
    <location>
        <begin position="850"/>
        <end position="870"/>
    </location>
</feature>
<feature type="region of interest" description="Disordered" evidence="1">
    <location>
        <begin position="963"/>
        <end position="1012"/>
    </location>
</feature>
<feature type="region of interest" description="Disordered" evidence="1">
    <location>
        <begin position="123"/>
        <end position="145"/>
    </location>
</feature>
<evidence type="ECO:0000313" key="3">
    <source>
        <dbReference type="Proteomes" id="UP000747399"/>
    </source>
</evidence>
<comment type="caution">
    <text evidence="2">The sequence shown here is derived from an EMBL/GenBank/DDBJ whole genome shotgun (WGS) entry which is preliminary data.</text>
</comment>
<feature type="compositionally biased region" description="Low complexity" evidence="1">
    <location>
        <begin position="302"/>
        <end position="312"/>
    </location>
</feature>
<feature type="region of interest" description="Disordered" evidence="1">
    <location>
        <begin position="787"/>
        <end position="813"/>
    </location>
</feature>
<protein>
    <submittedName>
        <fullName evidence="2">Uncharacterized protein</fullName>
    </submittedName>
</protein>
<feature type="region of interest" description="Disordered" evidence="1">
    <location>
        <begin position="436"/>
        <end position="555"/>
    </location>
</feature>